<dbReference type="AlphaFoldDB" id="A0A2M7UXJ2"/>
<accession>A0A2M7UXJ2</accession>
<sequence length="102" mass="11074">MLATEKIFTPEIFGQKVHINYFVNPAALRRGTKKVRLCRSFLRLRRTKSSFQNIFGSKGIGASVASDVRGLLASPLKGGVEPKMELTPLVAGGVKAPPAKHL</sequence>
<gene>
    <name evidence="1" type="ORF">COX90_03165</name>
</gene>
<organism evidence="1 2">
    <name type="scientific">Candidatus Nealsonbacteria bacterium CG_4_10_14_0_2_um_filter_38_17</name>
    <dbReference type="NCBI Taxonomy" id="1974680"/>
    <lineage>
        <taxon>Bacteria</taxon>
        <taxon>Candidatus Nealsoniibacteriota</taxon>
    </lineage>
</organism>
<reference evidence="2" key="1">
    <citation type="submission" date="2017-09" db="EMBL/GenBank/DDBJ databases">
        <title>Depth-based differentiation of microbial function through sediment-hosted aquifers and enrichment of novel symbionts in the deep terrestrial subsurface.</title>
        <authorList>
            <person name="Probst A.J."/>
            <person name="Ladd B."/>
            <person name="Jarett J.K."/>
            <person name="Geller-Mcgrath D.E."/>
            <person name="Sieber C.M.K."/>
            <person name="Emerson J.B."/>
            <person name="Anantharaman K."/>
            <person name="Thomas B.C."/>
            <person name="Malmstrom R."/>
            <person name="Stieglmeier M."/>
            <person name="Klingl A."/>
            <person name="Woyke T."/>
            <person name="Ryan C.M."/>
            <person name="Banfield J.F."/>
        </authorList>
    </citation>
    <scope>NUCLEOTIDE SEQUENCE [LARGE SCALE GENOMIC DNA]</scope>
</reference>
<evidence type="ECO:0000313" key="1">
    <source>
        <dbReference type="EMBL" id="PIZ88713.1"/>
    </source>
</evidence>
<dbReference type="EMBL" id="PFPB01000057">
    <property type="protein sequence ID" value="PIZ88713.1"/>
    <property type="molecule type" value="Genomic_DNA"/>
</dbReference>
<proteinExistence type="predicted"/>
<dbReference type="Proteomes" id="UP000230760">
    <property type="component" value="Unassembled WGS sequence"/>
</dbReference>
<protein>
    <submittedName>
        <fullName evidence="1">Uncharacterized protein</fullName>
    </submittedName>
</protein>
<evidence type="ECO:0000313" key="2">
    <source>
        <dbReference type="Proteomes" id="UP000230760"/>
    </source>
</evidence>
<comment type="caution">
    <text evidence="1">The sequence shown here is derived from an EMBL/GenBank/DDBJ whole genome shotgun (WGS) entry which is preliminary data.</text>
</comment>
<name>A0A2M7UXJ2_9BACT</name>